<dbReference type="Proteomes" id="UP000680158">
    <property type="component" value="Unassembled WGS sequence"/>
</dbReference>
<dbReference type="AlphaFoldDB" id="A0A941DGD3"/>
<protein>
    <submittedName>
        <fullName evidence="1">Uncharacterized protein</fullName>
    </submittedName>
</protein>
<organism evidence="1 2">
    <name type="scientific">Undibacterium baiyunense</name>
    <dbReference type="NCBI Taxonomy" id="2828731"/>
    <lineage>
        <taxon>Bacteria</taxon>
        <taxon>Pseudomonadati</taxon>
        <taxon>Pseudomonadota</taxon>
        <taxon>Betaproteobacteria</taxon>
        <taxon>Burkholderiales</taxon>
        <taxon>Oxalobacteraceae</taxon>
        <taxon>Undibacterium</taxon>
    </lineage>
</organism>
<gene>
    <name evidence="1" type="ORF">KDM92_04185</name>
</gene>
<evidence type="ECO:0000313" key="1">
    <source>
        <dbReference type="EMBL" id="MBR7745767.1"/>
    </source>
</evidence>
<evidence type="ECO:0000313" key="2">
    <source>
        <dbReference type="Proteomes" id="UP000680158"/>
    </source>
</evidence>
<name>A0A941DGD3_9BURK</name>
<dbReference type="EMBL" id="JAGSPM010000002">
    <property type="protein sequence ID" value="MBR7745767.1"/>
    <property type="molecule type" value="Genomic_DNA"/>
</dbReference>
<sequence length="252" mass="28766">MNSVSIKSSEYVIDHPAHLFNPAAKIQRIPLFDGHHCVVIDDFLNNPKALLEHACQQRNAFRYDQDNFFPGLEVNLGRQFAIALGQYFMLHLRPHFQARRELGVACRMSMTTLQPAQLLPLQRLCHRDAESFPPGVGIAAAVVYLFDRPALGGTSFYRPRRHDDEIRQLLHHLQHASNDVCDQVLETKPAYLHASNAYFELMHTIEAKWNRAIFYEGTIFHAAQITQAELLNDDPRSARLALNGFIKIKKNA</sequence>
<dbReference type="Pfam" id="PF20043">
    <property type="entry name" value="DUF6445"/>
    <property type="match status" value="1"/>
</dbReference>
<comment type="caution">
    <text evidence="1">The sequence shown here is derived from an EMBL/GenBank/DDBJ whole genome shotgun (WGS) entry which is preliminary data.</text>
</comment>
<proteinExistence type="predicted"/>
<dbReference type="RefSeq" id="WP_212683141.1">
    <property type="nucleotide sequence ID" value="NZ_JAGSPM010000002.1"/>
</dbReference>
<dbReference type="InterPro" id="IPR045617">
    <property type="entry name" value="DUF6445"/>
</dbReference>
<keyword evidence="2" id="KW-1185">Reference proteome</keyword>
<reference evidence="1 2" key="1">
    <citation type="submission" date="2021-04" db="EMBL/GenBank/DDBJ databases">
        <title>novel species isolated from subtropical streams in China.</title>
        <authorList>
            <person name="Lu H."/>
        </authorList>
    </citation>
    <scope>NUCLEOTIDE SEQUENCE [LARGE SCALE GENOMIC DNA]</scope>
    <source>
        <strain evidence="1 2">BYS107W</strain>
    </source>
</reference>
<accession>A0A941DGD3</accession>